<name>A0A0E9XFU6_ANGAN</name>
<dbReference type="AlphaFoldDB" id="A0A0E9XFU6"/>
<reference evidence="1" key="1">
    <citation type="submission" date="2014-11" db="EMBL/GenBank/DDBJ databases">
        <authorList>
            <person name="Amaro Gonzalez C."/>
        </authorList>
    </citation>
    <scope>NUCLEOTIDE SEQUENCE</scope>
</reference>
<sequence length="54" mass="5909">MMSWICPDTAFSLTPDSIQIWPSSLHAVLMAMRASKLSTQLKIRSTGFPSSSPP</sequence>
<proteinExistence type="predicted"/>
<reference evidence="1" key="2">
    <citation type="journal article" date="2015" name="Fish Shellfish Immunol.">
        <title>Early steps in the European eel (Anguilla anguilla)-Vibrio vulnificus interaction in the gills: Role of the RtxA13 toxin.</title>
        <authorList>
            <person name="Callol A."/>
            <person name="Pajuelo D."/>
            <person name="Ebbesson L."/>
            <person name="Teles M."/>
            <person name="MacKenzie S."/>
            <person name="Amaro C."/>
        </authorList>
    </citation>
    <scope>NUCLEOTIDE SEQUENCE</scope>
</reference>
<accession>A0A0E9XFU6</accession>
<dbReference type="EMBL" id="GBXM01008019">
    <property type="protein sequence ID" value="JAI00559.1"/>
    <property type="molecule type" value="Transcribed_RNA"/>
</dbReference>
<organism evidence="1">
    <name type="scientific">Anguilla anguilla</name>
    <name type="common">European freshwater eel</name>
    <name type="synonym">Muraena anguilla</name>
    <dbReference type="NCBI Taxonomy" id="7936"/>
    <lineage>
        <taxon>Eukaryota</taxon>
        <taxon>Metazoa</taxon>
        <taxon>Chordata</taxon>
        <taxon>Craniata</taxon>
        <taxon>Vertebrata</taxon>
        <taxon>Euteleostomi</taxon>
        <taxon>Actinopterygii</taxon>
        <taxon>Neopterygii</taxon>
        <taxon>Teleostei</taxon>
        <taxon>Anguilliformes</taxon>
        <taxon>Anguillidae</taxon>
        <taxon>Anguilla</taxon>
    </lineage>
</organism>
<protein>
    <submittedName>
        <fullName evidence="1">Uncharacterized protein</fullName>
    </submittedName>
</protein>
<evidence type="ECO:0000313" key="1">
    <source>
        <dbReference type="EMBL" id="JAI00559.1"/>
    </source>
</evidence>